<accession>A0A0L6UDG4</accession>
<proteinExistence type="predicted"/>
<keyword evidence="2" id="KW-1185">Reference proteome</keyword>
<dbReference type="Proteomes" id="UP000037035">
    <property type="component" value="Unassembled WGS sequence"/>
</dbReference>
<dbReference type="SUPFAM" id="SSF46689">
    <property type="entry name" value="Homeodomain-like"/>
    <property type="match status" value="1"/>
</dbReference>
<reference evidence="1 2" key="1">
    <citation type="submission" date="2015-08" db="EMBL/GenBank/DDBJ databases">
        <title>Next Generation Sequencing and Analysis of the Genome of Puccinia sorghi L Schw, the Causal Agent of Maize Common Rust.</title>
        <authorList>
            <person name="Rochi L."/>
            <person name="Burguener G."/>
            <person name="Darino M."/>
            <person name="Turjanski A."/>
            <person name="Kreff E."/>
            <person name="Dieguez M.J."/>
            <person name="Sacco F."/>
        </authorList>
    </citation>
    <scope>NUCLEOTIDE SEQUENCE [LARGE SCALE GENOMIC DNA]</scope>
    <source>
        <strain evidence="1 2">RO10H11247</strain>
    </source>
</reference>
<dbReference type="VEuPathDB" id="FungiDB:VP01_7124g2"/>
<evidence type="ECO:0000313" key="2">
    <source>
        <dbReference type="Proteomes" id="UP000037035"/>
    </source>
</evidence>
<dbReference type="AlphaFoldDB" id="A0A0L6UDG4"/>
<evidence type="ECO:0008006" key="3">
    <source>
        <dbReference type="Google" id="ProtNLM"/>
    </source>
</evidence>
<dbReference type="OrthoDB" id="5865009at2759"/>
<name>A0A0L6UDG4_9BASI</name>
<sequence length="113" mass="12745">MSSRKGKCHFSTEEKAVLVRMAASGSTVFQVARLLKLPRSTVHSILERRQARGTIETAKRFGHPRKTIDQDLREIGQCIESNQKMKLSEISNLIPADVSTRTLQKQIRACKLP</sequence>
<dbReference type="EMBL" id="LAVV01012522">
    <property type="protein sequence ID" value="KNZ46609.1"/>
    <property type="molecule type" value="Genomic_DNA"/>
</dbReference>
<protein>
    <recommendedName>
        <fullName evidence="3">Transposase IS30-like HTH domain-containing protein</fullName>
    </recommendedName>
</protein>
<comment type="caution">
    <text evidence="1">The sequence shown here is derived from an EMBL/GenBank/DDBJ whole genome shotgun (WGS) entry which is preliminary data.</text>
</comment>
<organism evidence="1 2">
    <name type="scientific">Puccinia sorghi</name>
    <dbReference type="NCBI Taxonomy" id="27349"/>
    <lineage>
        <taxon>Eukaryota</taxon>
        <taxon>Fungi</taxon>
        <taxon>Dikarya</taxon>
        <taxon>Basidiomycota</taxon>
        <taxon>Pucciniomycotina</taxon>
        <taxon>Pucciniomycetes</taxon>
        <taxon>Pucciniales</taxon>
        <taxon>Pucciniaceae</taxon>
        <taxon>Puccinia</taxon>
    </lineage>
</organism>
<evidence type="ECO:0000313" key="1">
    <source>
        <dbReference type="EMBL" id="KNZ46609.1"/>
    </source>
</evidence>
<gene>
    <name evidence="1" type="ORF">VP01_7124g2</name>
</gene>
<dbReference type="InterPro" id="IPR009057">
    <property type="entry name" value="Homeodomain-like_sf"/>
</dbReference>